<dbReference type="AlphaFoldDB" id="A0A6L8LTF1"/>
<accession>A0A6L8LTF1</accession>
<reference evidence="2 3" key="1">
    <citation type="submission" date="2020-01" db="EMBL/GenBank/DDBJ databases">
        <title>Draft Genome Sequence of Vibrio sp. strain OCN044, Isolated from a Healthy Coral at Palmyra Atoll.</title>
        <authorList>
            <person name="Videau P."/>
            <person name="Loughran R."/>
            <person name="Esquivel A."/>
            <person name="Deadmond M."/>
            <person name="Paddock B.E."/>
            <person name="Saw J.H."/>
            <person name="Ushijima B."/>
        </authorList>
    </citation>
    <scope>NUCLEOTIDE SEQUENCE [LARGE SCALE GENOMIC DNA]</scope>
    <source>
        <strain evidence="2 3">OCN044</strain>
    </source>
</reference>
<dbReference type="Pfam" id="PF00583">
    <property type="entry name" value="Acetyltransf_1"/>
    <property type="match status" value="1"/>
</dbReference>
<gene>
    <name evidence="2" type="ORF">GTG28_09060</name>
</gene>
<dbReference type="SUPFAM" id="SSF55729">
    <property type="entry name" value="Acyl-CoA N-acyltransferases (Nat)"/>
    <property type="match status" value="1"/>
</dbReference>
<feature type="domain" description="N-acetyltransferase" evidence="1">
    <location>
        <begin position="1"/>
        <end position="128"/>
    </location>
</feature>
<dbReference type="GO" id="GO:0016747">
    <property type="term" value="F:acyltransferase activity, transferring groups other than amino-acyl groups"/>
    <property type="evidence" value="ECO:0007669"/>
    <property type="project" value="InterPro"/>
</dbReference>
<name>A0A6L8LTF1_9VIBR</name>
<comment type="caution">
    <text evidence="2">The sequence shown here is derived from an EMBL/GenBank/DDBJ whole genome shotgun (WGS) entry which is preliminary data.</text>
</comment>
<dbReference type="PROSITE" id="PS51186">
    <property type="entry name" value="GNAT"/>
    <property type="match status" value="1"/>
</dbReference>
<evidence type="ECO:0000259" key="1">
    <source>
        <dbReference type="PROSITE" id="PS51186"/>
    </source>
</evidence>
<organism evidence="2 3">
    <name type="scientific">Vibrio tetraodonis subsp. pristinus</name>
    <dbReference type="NCBI Taxonomy" id="2695891"/>
    <lineage>
        <taxon>Bacteria</taxon>
        <taxon>Pseudomonadati</taxon>
        <taxon>Pseudomonadota</taxon>
        <taxon>Gammaproteobacteria</taxon>
        <taxon>Vibrionales</taxon>
        <taxon>Vibrionaceae</taxon>
        <taxon>Vibrio</taxon>
    </lineage>
</organism>
<sequence length="136" mass="16253">MSEFLGLSITDNGLFTFDKNSLTPYWHQNDHKPYFIYVENEIAGFVLLRRYPECKSIWDIEQYFVLKKFKGQGVGKRAFQQLTEKYPGQWQVRILKENKVAMKFWLATIESIVKTDYLSELAIDVDLEMHFIRFRI</sequence>
<dbReference type="Proteomes" id="UP000478571">
    <property type="component" value="Unassembled WGS sequence"/>
</dbReference>
<proteinExistence type="predicted"/>
<dbReference type="Gene3D" id="3.40.630.30">
    <property type="match status" value="1"/>
</dbReference>
<keyword evidence="3" id="KW-1185">Reference proteome</keyword>
<dbReference type="CDD" id="cd04301">
    <property type="entry name" value="NAT_SF"/>
    <property type="match status" value="1"/>
</dbReference>
<protein>
    <submittedName>
        <fullName evidence="2">GNAT family N-acetyltransferase</fullName>
    </submittedName>
</protein>
<dbReference type="InterPro" id="IPR016181">
    <property type="entry name" value="Acyl_CoA_acyltransferase"/>
</dbReference>
<dbReference type="EMBL" id="WWEU01000002">
    <property type="protein sequence ID" value="MYM59374.1"/>
    <property type="molecule type" value="Genomic_DNA"/>
</dbReference>
<evidence type="ECO:0000313" key="2">
    <source>
        <dbReference type="EMBL" id="MYM59374.1"/>
    </source>
</evidence>
<keyword evidence="2" id="KW-0808">Transferase</keyword>
<evidence type="ECO:0000313" key="3">
    <source>
        <dbReference type="Proteomes" id="UP000478571"/>
    </source>
</evidence>
<dbReference type="InterPro" id="IPR000182">
    <property type="entry name" value="GNAT_dom"/>
</dbReference>